<feature type="compositionally biased region" description="Low complexity" evidence="1">
    <location>
        <begin position="80"/>
        <end position="90"/>
    </location>
</feature>
<dbReference type="AlphaFoldDB" id="A0AAE1MK37"/>
<dbReference type="Proteomes" id="UP001293593">
    <property type="component" value="Unassembled WGS sequence"/>
</dbReference>
<dbReference type="PANTHER" id="PTHR27006">
    <property type="entry name" value="PROMASTIGOTE SURFACE ANTIGEN PROTEIN PSA"/>
    <property type="match status" value="1"/>
</dbReference>
<evidence type="ECO:0000313" key="2">
    <source>
        <dbReference type="EMBL" id="KAK4270727.1"/>
    </source>
</evidence>
<protein>
    <submittedName>
        <fullName evidence="2">Uncharacterized protein</fullName>
    </submittedName>
</protein>
<accession>A0AAE1MK37</accession>
<name>A0AAE1MK37_9FABA</name>
<evidence type="ECO:0000256" key="1">
    <source>
        <dbReference type="SAM" id="MobiDB-lite"/>
    </source>
</evidence>
<gene>
    <name evidence="2" type="ORF">QN277_019501</name>
</gene>
<organism evidence="2 3">
    <name type="scientific">Acacia crassicarpa</name>
    <name type="common">northern wattle</name>
    <dbReference type="NCBI Taxonomy" id="499986"/>
    <lineage>
        <taxon>Eukaryota</taxon>
        <taxon>Viridiplantae</taxon>
        <taxon>Streptophyta</taxon>
        <taxon>Embryophyta</taxon>
        <taxon>Tracheophyta</taxon>
        <taxon>Spermatophyta</taxon>
        <taxon>Magnoliopsida</taxon>
        <taxon>eudicotyledons</taxon>
        <taxon>Gunneridae</taxon>
        <taxon>Pentapetalae</taxon>
        <taxon>rosids</taxon>
        <taxon>fabids</taxon>
        <taxon>Fabales</taxon>
        <taxon>Fabaceae</taxon>
        <taxon>Caesalpinioideae</taxon>
        <taxon>mimosoid clade</taxon>
        <taxon>Acacieae</taxon>
        <taxon>Acacia</taxon>
    </lineage>
</organism>
<proteinExistence type="predicted"/>
<feature type="region of interest" description="Disordered" evidence="1">
    <location>
        <begin position="66"/>
        <end position="102"/>
    </location>
</feature>
<comment type="caution">
    <text evidence="2">The sequence shown here is derived from an EMBL/GenBank/DDBJ whole genome shotgun (WGS) entry which is preliminary data.</text>
</comment>
<sequence>MPLELLNPSLRDSCSRNEVIKCIHMSLLCIQENPALRPTIQSIMVMLSSNSVTLSDPQEPPFYIGRHRTDSNNPAIFENSSSTSKSVQQSVDEDPITDLYPR</sequence>
<dbReference type="Gene3D" id="1.10.510.10">
    <property type="entry name" value="Transferase(Phosphotransferase) domain 1"/>
    <property type="match status" value="1"/>
</dbReference>
<evidence type="ECO:0000313" key="3">
    <source>
        <dbReference type="Proteomes" id="UP001293593"/>
    </source>
</evidence>
<reference evidence="2" key="1">
    <citation type="submission" date="2023-10" db="EMBL/GenBank/DDBJ databases">
        <title>Chromosome-level genome of the transformable northern wattle, Acacia crassicarpa.</title>
        <authorList>
            <person name="Massaro I."/>
            <person name="Sinha N.R."/>
            <person name="Poethig S."/>
            <person name="Leichty A.R."/>
        </authorList>
    </citation>
    <scope>NUCLEOTIDE SEQUENCE</scope>
    <source>
        <strain evidence="2">Acra3RX</strain>
        <tissue evidence="2">Leaf</tissue>
    </source>
</reference>
<keyword evidence="3" id="KW-1185">Reference proteome</keyword>
<dbReference type="EMBL" id="JAWXYG010000005">
    <property type="protein sequence ID" value="KAK4270727.1"/>
    <property type="molecule type" value="Genomic_DNA"/>
</dbReference>
<dbReference type="PANTHER" id="PTHR27006:SF606">
    <property type="entry name" value="INTERLEUKIN-1 RECEPTOR-ASSOCIATED KINASE 4"/>
    <property type="match status" value="1"/>
</dbReference>